<dbReference type="Proteomes" id="UP000261560">
    <property type="component" value="Unplaced"/>
</dbReference>
<dbReference type="InterPro" id="IPR001304">
    <property type="entry name" value="C-type_lectin-like"/>
</dbReference>
<name>A0A3B3DHA6_ORYME</name>
<dbReference type="PROSITE" id="PS50041">
    <property type="entry name" value="C_TYPE_LECTIN_2"/>
    <property type="match status" value="1"/>
</dbReference>
<dbReference type="SUPFAM" id="SSF56436">
    <property type="entry name" value="C-type lectin-like"/>
    <property type="match status" value="1"/>
</dbReference>
<dbReference type="PROSITE" id="PS00615">
    <property type="entry name" value="C_TYPE_LECTIN_1"/>
    <property type="match status" value="1"/>
</dbReference>
<keyword evidence="5" id="KW-1185">Reference proteome</keyword>
<dbReference type="AlphaFoldDB" id="A0A3B3DHA6"/>
<evidence type="ECO:0000256" key="2">
    <source>
        <dbReference type="SAM" id="Phobius"/>
    </source>
</evidence>
<dbReference type="InterPro" id="IPR018378">
    <property type="entry name" value="C-type_lectin_CS"/>
</dbReference>
<organism evidence="4 5">
    <name type="scientific">Oryzias melastigma</name>
    <name type="common">Marine medaka</name>
    <dbReference type="NCBI Taxonomy" id="30732"/>
    <lineage>
        <taxon>Eukaryota</taxon>
        <taxon>Metazoa</taxon>
        <taxon>Chordata</taxon>
        <taxon>Craniata</taxon>
        <taxon>Vertebrata</taxon>
        <taxon>Euteleostomi</taxon>
        <taxon>Actinopterygii</taxon>
        <taxon>Neopterygii</taxon>
        <taxon>Teleostei</taxon>
        <taxon>Neoteleostei</taxon>
        <taxon>Acanthomorphata</taxon>
        <taxon>Ovalentaria</taxon>
        <taxon>Atherinomorphae</taxon>
        <taxon>Beloniformes</taxon>
        <taxon>Adrianichthyidae</taxon>
        <taxon>Oryziinae</taxon>
        <taxon>Oryzias</taxon>
    </lineage>
</organism>
<dbReference type="PANTHER" id="PTHR45784">
    <property type="entry name" value="C-TYPE LECTIN DOMAIN FAMILY 20 MEMBER A-RELATED"/>
    <property type="match status" value="1"/>
</dbReference>
<accession>A0A3B3DHA6</accession>
<dbReference type="Ensembl" id="ENSOMET00000019114.1">
    <property type="protein sequence ID" value="ENSOMEP00000029488.1"/>
    <property type="gene ID" value="ENSOMEG00000013189.1"/>
</dbReference>
<proteinExistence type="predicted"/>
<dbReference type="STRING" id="30732.ENSOMEP00000029488"/>
<evidence type="ECO:0000259" key="3">
    <source>
        <dbReference type="PROSITE" id="PS50041"/>
    </source>
</evidence>
<dbReference type="InterPro" id="IPR016187">
    <property type="entry name" value="CTDL_fold"/>
</dbReference>
<feature type="domain" description="C-type lectin" evidence="3">
    <location>
        <begin position="40"/>
        <end position="144"/>
    </location>
</feature>
<dbReference type="GeneTree" id="ENSGT01100000263473"/>
<evidence type="ECO:0000313" key="4">
    <source>
        <dbReference type="Ensembl" id="ENSOMEP00000029488.1"/>
    </source>
</evidence>
<dbReference type="InterPro" id="IPR016186">
    <property type="entry name" value="C-type_lectin-like/link_sf"/>
</dbReference>
<dbReference type="PANTHER" id="PTHR45784:SF3">
    <property type="entry name" value="C-TYPE LECTIN DOMAIN FAMILY 4 MEMBER K-LIKE-RELATED"/>
    <property type="match status" value="1"/>
</dbReference>
<dbReference type="PaxDb" id="30732-ENSOMEP00000029488"/>
<dbReference type="Pfam" id="PF00059">
    <property type="entry name" value="Lectin_C"/>
    <property type="match status" value="1"/>
</dbReference>
<evidence type="ECO:0000313" key="5">
    <source>
        <dbReference type="Proteomes" id="UP000261560"/>
    </source>
</evidence>
<dbReference type="SMART" id="SM00034">
    <property type="entry name" value="CLECT"/>
    <property type="match status" value="1"/>
</dbReference>
<keyword evidence="2" id="KW-1133">Transmembrane helix</keyword>
<keyword evidence="2" id="KW-0812">Transmembrane</keyword>
<evidence type="ECO:0000256" key="1">
    <source>
        <dbReference type="ARBA" id="ARBA00023157"/>
    </source>
</evidence>
<dbReference type="OMA" id="PVENCAI"/>
<keyword evidence="1" id="KW-1015">Disulfide bond</keyword>
<protein>
    <recommendedName>
        <fullName evidence="3">C-type lectin domain-containing protein</fullName>
    </recommendedName>
</protein>
<reference evidence="4" key="2">
    <citation type="submission" date="2025-09" db="UniProtKB">
        <authorList>
            <consortium name="Ensembl"/>
        </authorList>
    </citation>
    <scope>IDENTIFICATION</scope>
</reference>
<reference evidence="4" key="1">
    <citation type="submission" date="2025-08" db="UniProtKB">
        <authorList>
            <consortium name="Ensembl"/>
        </authorList>
    </citation>
    <scope>IDENTIFICATION</scope>
</reference>
<sequence length="147" mass="16872">SSSSFPFINLFFTLLICNFLLLTANDEPRLVLFSGLNVNFVYIDKAMTWSKAQIHCRENYSDLASVRNKEDNNRITDVIPGRKTVWIGLFRDSWKWSDGSSLSFQYWSRNEPNGPTEICGAAYIENSGKWVDANCVNQFQFICYGKS</sequence>
<feature type="transmembrane region" description="Helical" evidence="2">
    <location>
        <begin position="6"/>
        <end position="24"/>
    </location>
</feature>
<keyword evidence="2" id="KW-0472">Membrane</keyword>
<dbReference type="Gene3D" id="3.10.100.10">
    <property type="entry name" value="Mannose-Binding Protein A, subunit A"/>
    <property type="match status" value="1"/>
</dbReference>